<organism evidence="1 2">
    <name type="scientific">Nonomuraea ferruginea</name>
    <dbReference type="NCBI Taxonomy" id="46174"/>
    <lineage>
        <taxon>Bacteria</taxon>
        <taxon>Bacillati</taxon>
        <taxon>Actinomycetota</taxon>
        <taxon>Actinomycetes</taxon>
        <taxon>Streptosporangiales</taxon>
        <taxon>Streptosporangiaceae</taxon>
        <taxon>Nonomuraea</taxon>
    </lineage>
</organism>
<keyword evidence="2" id="KW-1185">Reference proteome</keyword>
<comment type="caution">
    <text evidence="1">The sequence shown here is derived from an EMBL/GenBank/DDBJ whole genome shotgun (WGS) entry which is preliminary data.</text>
</comment>
<dbReference type="InterPro" id="IPR029068">
    <property type="entry name" value="Glyas_Bleomycin-R_OHBP_Dase"/>
</dbReference>
<dbReference type="RefSeq" id="WP_271276341.1">
    <property type="nucleotide sequence ID" value="NZ_BAABFD010000008.1"/>
</dbReference>
<sequence>MAAGFLGVAHVGIVVDDLEEAVAATTPVAGGWSDILEWDTVVRFPDGSREERPVRFVTAASGPAHVKMIESAEGSVWAPTGGVQQLHHLTYWVADIEEATAGLLATGRYRVEADGLEPDDSVRFRYLLNDLGLRIELGLLANKPGFDSWAAGGEHA</sequence>
<dbReference type="Pfam" id="PF13669">
    <property type="entry name" value="Glyoxalase_4"/>
    <property type="match status" value="1"/>
</dbReference>
<dbReference type="SUPFAM" id="SSF54593">
    <property type="entry name" value="Glyoxalase/Bleomycin resistance protein/Dihydroxybiphenyl dioxygenase"/>
    <property type="match status" value="1"/>
</dbReference>
<evidence type="ECO:0000313" key="1">
    <source>
        <dbReference type="EMBL" id="MDA0641478.1"/>
    </source>
</evidence>
<reference evidence="1 2" key="1">
    <citation type="submission" date="2022-11" db="EMBL/GenBank/DDBJ databases">
        <title>Nonomuraea corallina sp. nov., a new species of the genus Nonomuraea isolated from sea side sediment in Thai sea.</title>
        <authorList>
            <person name="Ngamcharungchit C."/>
            <person name="Matsumoto A."/>
            <person name="Suriyachadkun C."/>
            <person name="Panbangred W."/>
            <person name="Inahashi Y."/>
            <person name="Intra B."/>
        </authorList>
    </citation>
    <scope>NUCLEOTIDE SEQUENCE [LARGE SCALE GENOMIC DNA]</scope>
    <source>
        <strain evidence="1 2">DSM 43553</strain>
    </source>
</reference>
<name>A0ABT4SWX6_9ACTN</name>
<gene>
    <name evidence="1" type="ORF">OUY24_12695</name>
</gene>
<dbReference type="Proteomes" id="UP001212498">
    <property type="component" value="Unassembled WGS sequence"/>
</dbReference>
<protein>
    <submittedName>
        <fullName evidence="1">VOC family protein</fullName>
    </submittedName>
</protein>
<dbReference type="EMBL" id="JAPNUD010000025">
    <property type="protein sequence ID" value="MDA0641478.1"/>
    <property type="molecule type" value="Genomic_DNA"/>
</dbReference>
<evidence type="ECO:0000313" key="2">
    <source>
        <dbReference type="Proteomes" id="UP001212498"/>
    </source>
</evidence>
<dbReference type="Gene3D" id="3.10.180.10">
    <property type="entry name" value="2,3-Dihydroxybiphenyl 1,2-Dioxygenase, domain 1"/>
    <property type="match status" value="1"/>
</dbReference>
<accession>A0ABT4SWX6</accession>
<proteinExistence type="predicted"/>